<feature type="compositionally biased region" description="Polar residues" evidence="1">
    <location>
        <begin position="186"/>
        <end position="229"/>
    </location>
</feature>
<feature type="compositionally biased region" description="Low complexity" evidence="1">
    <location>
        <begin position="312"/>
        <end position="331"/>
    </location>
</feature>
<organism evidence="3 4">
    <name type="scientific">Fusarium poae</name>
    <dbReference type="NCBI Taxonomy" id="36050"/>
    <lineage>
        <taxon>Eukaryota</taxon>
        <taxon>Fungi</taxon>
        <taxon>Dikarya</taxon>
        <taxon>Ascomycota</taxon>
        <taxon>Pezizomycotina</taxon>
        <taxon>Sordariomycetes</taxon>
        <taxon>Hypocreomycetidae</taxon>
        <taxon>Hypocreales</taxon>
        <taxon>Nectriaceae</taxon>
        <taxon>Fusarium</taxon>
    </lineage>
</organism>
<dbReference type="OMA" id="YYWSNDK"/>
<feature type="region of interest" description="Disordered" evidence="1">
    <location>
        <begin position="640"/>
        <end position="666"/>
    </location>
</feature>
<gene>
    <name evidence="3" type="ORF">FPOA_06697</name>
</gene>
<evidence type="ECO:0000256" key="1">
    <source>
        <dbReference type="SAM" id="MobiDB-lite"/>
    </source>
</evidence>
<feature type="compositionally biased region" description="Polar residues" evidence="1">
    <location>
        <begin position="349"/>
        <end position="372"/>
    </location>
</feature>
<keyword evidence="2" id="KW-0732">Signal</keyword>
<dbReference type="EMBL" id="LYXU01000003">
    <property type="protein sequence ID" value="OBS20324.1"/>
    <property type="molecule type" value="Genomic_DNA"/>
</dbReference>
<feature type="compositionally biased region" description="Low complexity" evidence="1">
    <location>
        <begin position="1140"/>
        <end position="1179"/>
    </location>
</feature>
<evidence type="ECO:0000256" key="2">
    <source>
        <dbReference type="SAM" id="SignalP"/>
    </source>
</evidence>
<feature type="region of interest" description="Disordered" evidence="1">
    <location>
        <begin position="1125"/>
        <end position="1201"/>
    </location>
</feature>
<feature type="compositionally biased region" description="Polar residues" evidence="1">
    <location>
        <begin position="477"/>
        <end position="507"/>
    </location>
</feature>
<feature type="compositionally biased region" description="Polar residues" evidence="1">
    <location>
        <begin position="416"/>
        <end position="427"/>
    </location>
</feature>
<feature type="compositionally biased region" description="Acidic residues" evidence="1">
    <location>
        <begin position="649"/>
        <end position="661"/>
    </location>
</feature>
<feature type="compositionally biased region" description="Polar residues" evidence="1">
    <location>
        <begin position="1180"/>
        <end position="1201"/>
    </location>
</feature>
<accession>A0A1B8AJ39</accession>
<name>A0A1B8AJ39_FUSPO</name>
<dbReference type="STRING" id="36050.A0A1B8AJ39"/>
<feature type="compositionally biased region" description="Polar residues" evidence="1">
    <location>
        <begin position="157"/>
        <end position="178"/>
    </location>
</feature>
<feature type="compositionally biased region" description="Polar residues" evidence="1">
    <location>
        <begin position="445"/>
        <end position="469"/>
    </location>
</feature>
<feature type="compositionally biased region" description="Polar residues" evidence="1">
    <location>
        <begin position="522"/>
        <end position="547"/>
    </location>
</feature>
<comment type="caution">
    <text evidence="3">The sequence shown here is derived from an EMBL/GenBank/DDBJ whole genome shotgun (WGS) entry which is preliminary data.</text>
</comment>
<protein>
    <submittedName>
        <fullName evidence="3">Uncharacterized protein</fullName>
    </submittedName>
</protein>
<dbReference type="Proteomes" id="UP000091967">
    <property type="component" value="Unassembled WGS sequence"/>
</dbReference>
<feature type="compositionally biased region" description="Low complexity" evidence="1">
    <location>
        <begin position="508"/>
        <end position="517"/>
    </location>
</feature>
<feature type="region of interest" description="Disordered" evidence="1">
    <location>
        <begin position="111"/>
        <end position="553"/>
    </location>
</feature>
<keyword evidence="4" id="KW-1185">Reference proteome</keyword>
<feature type="compositionally biased region" description="Polar residues" evidence="1">
    <location>
        <begin position="134"/>
        <end position="149"/>
    </location>
</feature>
<feature type="chain" id="PRO_5008602910" evidence="2">
    <location>
        <begin position="17"/>
        <end position="1373"/>
    </location>
</feature>
<feature type="signal peptide" evidence="2">
    <location>
        <begin position="1"/>
        <end position="16"/>
    </location>
</feature>
<sequence>MKKSLLLALWSAGALASPCKPARDVTHKDYDVPTAPSTYFVPTTSAQDTTVETHIASGSDGDETISVPIRSTETFAEGSEGHTVELPQGSATFGSASPLETTVADGDISEASQDSEIPFVSETWTPNVPELTGGSDTTAVPTNRPSQPGQPGDDVTGSETTNVAGDFSTTLPVTNTATDIAGQPSEDATNTELSSNRSGLTDSVGATETDNIPGQSGDDSTKLSATGTETDAIDQPSGDVDNTVAASSNASSLADGVAATETVTHDSVETASPGANTETSVNGVVPTEGAPATAPTDDASSHVTGSAGITGGQPDATGDATDGTADVPATTRNPDFTETGLSGAPDETISPSGTDTETSTSGAGNTSQNIVATTGIAPEQSSEITPGNTNVNEKTTGSVTEDLPRPTDTGVPTEANDVSTSAMTGPETTVDPAEQTPTTTEETQDNGSNETTELGSDKTSAVKATTTEGDQPDETDVATQPASDNSDTTTFEVSSSDSEVPSTAIGVTTTDAAATTDGENDNPPTTALNGNSSSKTLNPAPVTTTTAGDAPFPTVTDAPEGFSSSTVSGHPEWTSNTWITTTSGDSSEPTIIPVLVGCKKCGGSGSGIVLWNFPKTPDTWFKLPGLPKFTFPCIPPGCSTPPTTSESNSNDDDGDDEEDNEPSSTTCTDKATVTDCFVACTTYTGPAGASITPECSTTCTATHTGCSVTGTTTTSSAAACGPSGDSSCVICSNDDLEDTGSNSLDRRDNYLEKRAGRDIRSVGGCAAFAFSPAFPAYPGGETVLYKDATIISQNSPLNDIKRWWLTTQGSQCVPILRGNLDAATFIKDRTDPTGHGVASLDHVYEKSMLLDFFNEIIDPNGPPVKGMSTGGPRHKINCQDMESYGGATKNSKKRLLQKVYDTYPSGTLTVRKGKLTIKDAHYLEDFIGMNHWTNGIAKAFVADTGDVKKKGDEWSDARNDVTASTSKKDAERRIKGKFALLEKMAIGVEMFSAPEAINSIIRQNQRIYARFTDMDNEAKGCMNDPAVKNGLWSFADKYKTFMQTRFNGQDPWSINNEVDGAKTKVIDKLKMDLVAAVNIRVNNAADWKSKIAEWNLKLASLDDPTRLWAIPEPAWVWTWIKKRDGEDSGLSCDRPIPSDTTTSEEPTTFATSTRTSSEESSSEEASSSEEMSTSTTEDSGQLTDFPTLTNAPPLSISTPDGSSCASTTTYTQCNLGTGNHGGACVANSQCASWVNTETTSTTPTPTPTMESPDPSQNIKHCYDEGPKVSYDSITVNAESFCNKVVSKNKDNGYYWSNDKLEEKLLPGGGGRGYHYKVLFEVKEGCLWKADFDECMRYMKVPIDSCDCSAKGNKQGGWVENNCITAKIDPNKGD</sequence>
<evidence type="ECO:0000313" key="4">
    <source>
        <dbReference type="Proteomes" id="UP000091967"/>
    </source>
</evidence>
<evidence type="ECO:0000313" key="3">
    <source>
        <dbReference type="EMBL" id="OBS20324.1"/>
    </source>
</evidence>
<feature type="compositionally biased region" description="Polar residues" evidence="1">
    <location>
        <begin position="269"/>
        <end position="282"/>
    </location>
</feature>
<feature type="compositionally biased region" description="Polar residues" evidence="1">
    <location>
        <begin position="379"/>
        <end position="399"/>
    </location>
</feature>
<reference evidence="3 4" key="1">
    <citation type="submission" date="2016-06" db="EMBL/GenBank/DDBJ databases">
        <title>Living apart together: crosstalk between the core and supernumerary genomes in a fungal plant pathogen.</title>
        <authorList>
            <person name="Vanheule A."/>
            <person name="Audenaert K."/>
            <person name="Warris S."/>
            <person name="Van De Geest H."/>
            <person name="Schijlen E."/>
            <person name="Hofte M."/>
            <person name="De Saeger S."/>
            <person name="Haesaert G."/>
            <person name="Waalwijk C."/>
            <person name="Van Der Lee T."/>
        </authorList>
    </citation>
    <scope>NUCLEOTIDE SEQUENCE [LARGE SCALE GENOMIC DNA]</scope>
    <source>
        <strain evidence="3 4">2516</strain>
    </source>
</reference>
<proteinExistence type="predicted"/>